<dbReference type="AlphaFoldDB" id="A0A0E3PJB9"/>
<dbReference type="EMBL" id="CP009508">
    <property type="protein sequence ID" value="AKB35114.1"/>
    <property type="molecule type" value="Genomic_DNA"/>
</dbReference>
<dbReference type="KEGG" id="msj:MSSAC_0524"/>
<reference evidence="2 3" key="1">
    <citation type="submission" date="2014-07" db="EMBL/GenBank/DDBJ databases">
        <title>Methanogenic archaea and the global carbon cycle.</title>
        <authorList>
            <person name="Henriksen J.R."/>
            <person name="Luke J."/>
            <person name="Reinhart S."/>
            <person name="Benedict M.N."/>
            <person name="Youngblut N.D."/>
            <person name="Metcalf M.E."/>
            <person name="Whitaker R.J."/>
            <person name="Metcalf W.W."/>
        </authorList>
    </citation>
    <scope>NUCLEOTIDE SEQUENCE [LARGE SCALE GENOMIC DNA]</scope>
    <source>
        <strain evidence="2 3">C2J</strain>
    </source>
</reference>
<evidence type="ECO:0008006" key="4">
    <source>
        <dbReference type="Google" id="ProtNLM"/>
    </source>
</evidence>
<organism evidence="2 3">
    <name type="scientific">Methanosarcina siciliae C2J</name>
    <dbReference type="NCBI Taxonomy" id="1434118"/>
    <lineage>
        <taxon>Archaea</taxon>
        <taxon>Methanobacteriati</taxon>
        <taxon>Methanobacteriota</taxon>
        <taxon>Stenosarchaea group</taxon>
        <taxon>Methanomicrobia</taxon>
        <taxon>Methanosarcinales</taxon>
        <taxon>Methanosarcinaceae</taxon>
        <taxon>Methanosarcina</taxon>
    </lineage>
</organism>
<gene>
    <name evidence="2" type="ORF">MSSAC_0524</name>
</gene>
<dbReference type="RefSeq" id="WP_048179577.1">
    <property type="nucleotide sequence ID" value="NZ_CP009508.1"/>
</dbReference>
<protein>
    <recommendedName>
        <fullName evidence="4">DUF2240 family protein</fullName>
    </recommendedName>
</protein>
<feature type="compositionally biased region" description="Basic and acidic residues" evidence="1">
    <location>
        <begin position="83"/>
        <end position="100"/>
    </location>
</feature>
<evidence type="ECO:0000313" key="3">
    <source>
        <dbReference type="Proteomes" id="UP000033123"/>
    </source>
</evidence>
<dbReference type="HOGENOM" id="CLU_134817_0_0_2"/>
<dbReference type="Proteomes" id="UP000033123">
    <property type="component" value="Chromosome"/>
</dbReference>
<dbReference type="InterPro" id="IPR018716">
    <property type="entry name" value="DUF2240"/>
</dbReference>
<dbReference type="STRING" id="1434118.MSSAC_0524"/>
<dbReference type="GeneID" id="24870071"/>
<evidence type="ECO:0000256" key="1">
    <source>
        <dbReference type="SAM" id="MobiDB-lite"/>
    </source>
</evidence>
<feature type="region of interest" description="Disordered" evidence="1">
    <location>
        <begin position="81"/>
        <end position="100"/>
    </location>
</feature>
<accession>A0A0E3PJB9</accession>
<proteinExistence type="predicted"/>
<evidence type="ECO:0000313" key="2">
    <source>
        <dbReference type="EMBL" id="AKB35114.1"/>
    </source>
</evidence>
<name>A0A0E3PJB9_9EURY</name>
<dbReference type="Pfam" id="PF09999">
    <property type="entry name" value="DUF2240"/>
    <property type="match status" value="1"/>
</dbReference>
<sequence>MEELKRVVSAPFKKNLVASLPEKDFEFSLAFDLKWFSPKVASEAKSRAIEAGLLSLKDGDLSPGFEVESVRLPHAYKPPEGFLEIKEKPEKSGKSSAGRQKEAMSFEQILDFVSADTGLNRQRLVAEINSMQDRLSYLVDIRIVTLIVAKKFGCDIDGVIGKVSKAVLGSSDYT</sequence>
<dbReference type="PATRIC" id="fig|1434118.4.peg.680"/>